<feature type="transmembrane region" description="Helical" evidence="1">
    <location>
        <begin position="327"/>
        <end position="345"/>
    </location>
</feature>
<feature type="transmembrane region" description="Helical" evidence="1">
    <location>
        <begin position="252"/>
        <end position="271"/>
    </location>
</feature>
<protein>
    <recommendedName>
        <fullName evidence="2">Glycosyltransferase RgtA/B/C/D-like domain-containing protein</fullName>
    </recommendedName>
</protein>
<dbReference type="RefSeq" id="WP_038046871.1">
    <property type="nucleotide sequence ID" value="NZ_JMFG01000005.1"/>
</dbReference>
<reference evidence="3 4" key="1">
    <citation type="submission" date="2014-04" db="EMBL/GenBank/DDBJ databases">
        <title>The Genome Sequence of Thermoanaerobaculum aquaticum MP-01, The First Cultivated Group 23 Acidobacterium.</title>
        <authorList>
            <person name="Stamps B.W."/>
            <person name="Losey N.A."/>
            <person name="Lawson P.A."/>
            <person name="Stevenson B.S."/>
        </authorList>
    </citation>
    <scope>NUCLEOTIDE SEQUENCE [LARGE SCALE GENOMIC DNA]</scope>
    <source>
        <strain evidence="3 4">MP-01</strain>
    </source>
</reference>
<evidence type="ECO:0000313" key="3">
    <source>
        <dbReference type="EMBL" id="KDA54698.1"/>
    </source>
</evidence>
<dbReference type="Proteomes" id="UP000027284">
    <property type="component" value="Unassembled WGS sequence"/>
</dbReference>
<feature type="transmembrane region" description="Helical" evidence="1">
    <location>
        <begin position="155"/>
        <end position="181"/>
    </location>
</feature>
<accession>A0A062XUZ5</accession>
<keyword evidence="1" id="KW-0812">Transmembrane</keyword>
<evidence type="ECO:0000256" key="1">
    <source>
        <dbReference type="SAM" id="Phobius"/>
    </source>
</evidence>
<comment type="caution">
    <text evidence="3">The sequence shown here is derived from an EMBL/GenBank/DDBJ whole genome shotgun (WGS) entry which is preliminary data.</text>
</comment>
<keyword evidence="4" id="KW-1185">Reference proteome</keyword>
<dbReference type="Pfam" id="PF13231">
    <property type="entry name" value="PMT_2"/>
    <property type="match status" value="1"/>
</dbReference>
<feature type="transmembrane region" description="Helical" evidence="1">
    <location>
        <begin position="304"/>
        <end position="320"/>
    </location>
</feature>
<evidence type="ECO:0000259" key="2">
    <source>
        <dbReference type="Pfam" id="PF13231"/>
    </source>
</evidence>
<keyword evidence="1" id="KW-0472">Membrane</keyword>
<organism evidence="3 4">
    <name type="scientific">Thermoanaerobaculum aquaticum</name>
    <dbReference type="NCBI Taxonomy" id="1312852"/>
    <lineage>
        <taxon>Bacteria</taxon>
        <taxon>Pseudomonadati</taxon>
        <taxon>Acidobacteriota</taxon>
        <taxon>Thermoanaerobaculia</taxon>
        <taxon>Thermoanaerobaculales</taxon>
        <taxon>Thermoanaerobaculaceae</taxon>
        <taxon>Thermoanaerobaculum</taxon>
    </lineage>
</organism>
<feature type="transmembrane region" description="Helical" evidence="1">
    <location>
        <begin position="99"/>
        <end position="121"/>
    </location>
</feature>
<name>A0A062XUZ5_9BACT</name>
<dbReference type="InterPro" id="IPR038731">
    <property type="entry name" value="RgtA/B/C-like"/>
</dbReference>
<feature type="transmembrane region" description="Helical" evidence="1">
    <location>
        <begin position="278"/>
        <end position="298"/>
    </location>
</feature>
<feature type="domain" description="Glycosyltransferase RgtA/B/C/D-like" evidence="2">
    <location>
        <begin position="56"/>
        <end position="192"/>
    </location>
</feature>
<dbReference type="STRING" id="1312852.EG19_09755"/>
<feature type="transmembrane region" description="Helical" evidence="1">
    <location>
        <begin position="187"/>
        <end position="207"/>
    </location>
</feature>
<feature type="transmembrane region" description="Helical" evidence="1">
    <location>
        <begin position="65"/>
        <end position="92"/>
    </location>
</feature>
<gene>
    <name evidence="3" type="ORF">EG19_09755</name>
</gene>
<proteinExistence type="predicted"/>
<dbReference type="EMBL" id="JMFG01000005">
    <property type="protein sequence ID" value="KDA54698.1"/>
    <property type="molecule type" value="Genomic_DNA"/>
</dbReference>
<evidence type="ECO:0000313" key="4">
    <source>
        <dbReference type="Proteomes" id="UP000027284"/>
    </source>
</evidence>
<keyword evidence="1" id="KW-1133">Transmembrane helix</keyword>
<sequence length="471" mass="51188">MRFRLPWWVLPALLALALRLAATLTLRPWHDEYFTAWAASLPWSELLAALRWDSGPPLPYLLAKLVSLAGIPALVAARGLSVAAGVLATLFVGLAARRWVSASAGLWACWLFALHPLAVMWAAEGRAYGLLSLAVAWSLWVLGEQEAQGRRWLGLAAALGFGLYTHALGVVWLLAVLAYGVLARRTAVVWASGAAVLSFSPWFFVMLQQPPEAVAWMASSLRDVPAWARWLGPLRLLPPLSGWAYTLEAPSVSGYWQLIAAVVSLVCLALARGWLWVLGALPAGLLAVGWWMGLPVYYPGRGEAVLLAPFLALLASGIVRSSRALGAALLALSLGGSVAVVAHFWQTPPRPEERMAEVLLRQGRSGVLVSTGWWWLSMRYYLPASWQVLHLPKAALQHPGWFVPGREKITEGELSEAWQELVAAGARGEGAGLIVTPSLREAQELRSWGKRLGWQALSFPGGELWIPGQGR</sequence>
<dbReference type="AlphaFoldDB" id="A0A062XUZ5"/>